<evidence type="ECO:0000313" key="3">
    <source>
        <dbReference type="Proteomes" id="UP000256779"/>
    </source>
</evidence>
<dbReference type="Gene3D" id="1.50.10.10">
    <property type="match status" value="1"/>
</dbReference>
<dbReference type="InterPro" id="IPR008928">
    <property type="entry name" value="6-hairpin_glycosidase_sf"/>
</dbReference>
<dbReference type="GO" id="GO:0016787">
    <property type="term" value="F:hydrolase activity"/>
    <property type="evidence" value="ECO:0007669"/>
    <property type="project" value="UniProtKB-KW"/>
</dbReference>
<organism evidence="2 3">
    <name type="scientific">Marinoscillum furvescens DSM 4134</name>
    <dbReference type="NCBI Taxonomy" id="1122208"/>
    <lineage>
        <taxon>Bacteria</taxon>
        <taxon>Pseudomonadati</taxon>
        <taxon>Bacteroidota</taxon>
        <taxon>Cytophagia</taxon>
        <taxon>Cytophagales</taxon>
        <taxon>Reichenbachiellaceae</taxon>
        <taxon>Marinoscillum</taxon>
    </lineage>
</organism>
<keyword evidence="3" id="KW-1185">Reference proteome</keyword>
<accession>A0A3D9L533</accession>
<dbReference type="InterPro" id="IPR010905">
    <property type="entry name" value="Glyco_hydro_88"/>
</dbReference>
<dbReference type="Proteomes" id="UP000256779">
    <property type="component" value="Unassembled WGS sequence"/>
</dbReference>
<dbReference type="PANTHER" id="PTHR33886">
    <property type="entry name" value="UNSATURATED RHAMNOGALACTURONAN HYDROLASE (EUROFUNG)"/>
    <property type="match status" value="1"/>
</dbReference>
<dbReference type="PANTHER" id="PTHR33886:SF8">
    <property type="entry name" value="UNSATURATED RHAMNOGALACTURONAN HYDROLASE (EUROFUNG)"/>
    <property type="match status" value="1"/>
</dbReference>
<dbReference type="RefSeq" id="WP_115868298.1">
    <property type="nucleotide sequence ID" value="NZ_QREG01000010.1"/>
</dbReference>
<comment type="caution">
    <text evidence="2">The sequence shown here is derived from an EMBL/GenBank/DDBJ whole genome shotgun (WGS) entry which is preliminary data.</text>
</comment>
<name>A0A3D9L533_MARFU</name>
<dbReference type="EMBL" id="QREG01000010">
    <property type="protein sequence ID" value="RED98337.1"/>
    <property type="molecule type" value="Genomic_DNA"/>
</dbReference>
<evidence type="ECO:0000313" key="2">
    <source>
        <dbReference type="EMBL" id="RED98337.1"/>
    </source>
</evidence>
<dbReference type="OrthoDB" id="258246at2"/>
<dbReference type="Pfam" id="PF07470">
    <property type="entry name" value="Glyco_hydro_88"/>
    <property type="match status" value="1"/>
</dbReference>
<sequence>MKLNSKIIMLWVAVLLYNGSYAQTVFDQKKIENAMVRAMEWQEAHPIFEMDTRDWTCGAYYTGVSRAHKSTRNQVFLAALKMAGHYNNWEPYKRLHHADDIIISYSYLYANTIRKRIVDLKPTHEFIQHHLYEPNAFTNGSDTTLMKILWWWCDALFMAPPVIAYYAEQTNDNSLLDAMHEQYKQTYDLLYDQEEHLFARDTRFLWDGVDDIKEENGKKVFWGRGNGWVLGGLALVLDHMPKDYEHREFYEQLYREMVAKLKELQHKDGLWRPSLLSPESYSFGEVSGSGFYTFAIAWGINNGLLEKDEYLRVAIDAWKGLQKCQQKSGKVGWVQNIGAEPNNATSESWQNFGTGAFLLAGSEVIKLKK</sequence>
<dbReference type="GO" id="GO:0005975">
    <property type="term" value="P:carbohydrate metabolic process"/>
    <property type="evidence" value="ECO:0007669"/>
    <property type="project" value="InterPro"/>
</dbReference>
<dbReference type="SUPFAM" id="SSF48208">
    <property type="entry name" value="Six-hairpin glycosidases"/>
    <property type="match status" value="1"/>
</dbReference>
<dbReference type="InterPro" id="IPR052043">
    <property type="entry name" value="PolySaccharide_Degr_Enz"/>
</dbReference>
<reference evidence="2 3" key="1">
    <citation type="submission" date="2018-07" db="EMBL/GenBank/DDBJ databases">
        <title>Genomic Encyclopedia of Type Strains, Phase IV (KMG-IV): sequencing the most valuable type-strain genomes for metagenomic binning, comparative biology and taxonomic classification.</title>
        <authorList>
            <person name="Goeker M."/>
        </authorList>
    </citation>
    <scope>NUCLEOTIDE SEQUENCE [LARGE SCALE GENOMIC DNA]</scope>
    <source>
        <strain evidence="2 3">DSM 4134</strain>
    </source>
</reference>
<dbReference type="InterPro" id="IPR012341">
    <property type="entry name" value="6hp_glycosidase-like_sf"/>
</dbReference>
<protein>
    <submittedName>
        <fullName evidence="2">Rhamnogalacturonyl hydrolase YesR</fullName>
    </submittedName>
</protein>
<keyword evidence="1 2" id="KW-0378">Hydrolase</keyword>
<proteinExistence type="predicted"/>
<dbReference type="AlphaFoldDB" id="A0A3D9L533"/>
<evidence type="ECO:0000256" key="1">
    <source>
        <dbReference type="ARBA" id="ARBA00022801"/>
    </source>
</evidence>
<gene>
    <name evidence="2" type="ORF">C7460_1107</name>
</gene>